<evidence type="ECO:0000313" key="1">
    <source>
        <dbReference type="EMBL" id="TVU79856.1"/>
    </source>
</evidence>
<name>A0ABY3F7C0_9GAMM</name>
<reference evidence="1 2" key="1">
    <citation type="submission" date="2019-07" db="EMBL/GenBank/DDBJ databases">
        <title>Diversity of Bacteria from Kongsfjorden, Arctic.</title>
        <authorList>
            <person name="Yu Y."/>
        </authorList>
    </citation>
    <scope>NUCLEOTIDE SEQUENCE [LARGE SCALE GENOMIC DNA]</scope>
    <source>
        <strain evidence="1 2">SM1927</strain>
    </source>
</reference>
<keyword evidence="2" id="KW-1185">Reference proteome</keyword>
<organism evidence="1 2">
    <name type="scientific">Pseudoalteromonas neustonica</name>
    <dbReference type="NCBI Taxonomy" id="1840331"/>
    <lineage>
        <taxon>Bacteria</taxon>
        <taxon>Pseudomonadati</taxon>
        <taxon>Pseudomonadota</taxon>
        <taxon>Gammaproteobacteria</taxon>
        <taxon>Alteromonadales</taxon>
        <taxon>Pseudoalteromonadaceae</taxon>
        <taxon>Pseudoalteromonas</taxon>
    </lineage>
</organism>
<sequence>MSKETFYKGAQGNLSLHVVTIALATLAADSSVVATDNLPIGTQITGVRIVNAALGADTEVTVQIADREGNSTDLAVFDTVAAGNGSAFIKPVYIGDEGPSDLVIKNSGTGAATGEVTIQLEYRFKGY</sequence>
<dbReference type="EMBL" id="VNFF01000034">
    <property type="protein sequence ID" value="TVU79856.1"/>
    <property type="molecule type" value="Genomic_DNA"/>
</dbReference>
<evidence type="ECO:0008006" key="3">
    <source>
        <dbReference type="Google" id="ProtNLM"/>
    </source>
</evidence>
<dbReference type="Proteomes" id="UP000317938">
    <property type="component" value="Unassembled WGS sequence"/>
</dbReference>
<protein>
    <recommendedName>
        <fullName evidence="3">DUF4402 domain-containing protein</fullName>
    </recommendedName>
</protein>
<gene>
    <name evidence="1" type="ORF">FQP85_21930</name>
</gene>
<proteinExistence type="predicted"/>
<evidence type="ECO:0000313" key="2">
    <source>
        <dbReference type="Proteomes" id="UP000317938"/>
    </source>
</evidence>
<dbReference type="RefSeq" id="WP_145242591.1">
    <property type="nucleotide sequence ID" value="NZ_VNFF01000034.1"/>
</dbReference>
<comment type="caution">
    <text evidence="1">The sequence shown here is derived from an EMBL/GenBank/DDBJ whole genome shotgun (WGS) entry which is preliminary data.</text>
</comment>
<accession>A0ABY3F7C0</accession>